<feature type="transmembrane region" description="Helical" evidence="1">
    <location>
        <begin position="142"/>
        <end position="161"/>
    </location>
</feature>
<keyword evidence="1" id="KW-0812">Transmembrane</keyword>
<organism evidence="3 4">
    <name type="scientific">Amycolatopsis cihanbeyliensis</name>
    <dbReference type="NCBI Taxonomy" id="1128664"/>
    <lineage>
        <taxon>Bacteria</taxon>
        <taxon>Bacillati</taxon>
        <taxon>Actinomycetota</taxon>
        <taxon>Actinomycetes</taxon>
        <taxon>Pseudonocardiales</taxon>
        <taxon>Pseudonocardiaceae</taxon>
        <taxon>Amycolatopsis</taxon>
    </lineage>
</organism>
<name>A0A542DF14_AMYCI</name>
<dbReference type="RefSeq" id="WP_141996497.1">
    <property type="nucleotide sequence ID" value="NZ_VFML01000001.1"/>
</dbReference>
<feature type="transmembrane region" description="Helical" evidence="1">
    <location>
        <begin position="101"/>
        <end position="122"/>
    </location>
</feature>
<dbReference type="Proteomes" id="UP000320876">
    <property type="component" value="Unassembled WGS sequence"/>
</dbReference>
<dbReference type="Pfam" id="PF20182">
    <property type="entry name" value="DUF6545"/>
    <property type="match status" value="1"/>
</dbReference>
<feature type="transmembrane region" description="Helical" evidence="1">
    <location>
        <begin position="173"/>
        <end position="194"/>
    </location>
</feature>
<gene>
    <name evidence="3" type="ORF">FB471_1368</name>
</gene>
<dbReference type="NCBIfam" id="NF042915">
    <property type="entry name" value="MAB_1171c_fam"/>
    <property type="match status" value="1"/>
</dbReference>
<dbReference type="InterPro" id="IPR046675">
    <property type="entry name" value="DUF6545"/>
</dbReference>
<feature type="transmembrane region" description="Helical" evidence="1">
    <location>
        <begin position="5"/>
        <end position="21"/>
    </location>
</feature>
<reference evidence="3 4" key="1">
    <citation type="submission" date="2019-06" db="EMBL/GenBank/DDBJ databases">
        <title>Sequencing the genomes of 1000 actinobacteria strains.</title>
        <authorList>
            <person name="Klenk H.-P."/>
        </authorList>
    </citation>
    <scope>NUCLEOTIDE SEQUENCE [LARGE SCALE GENOMIC DNA]</scope>
    <source>
        <strain evidence="3 4">DSM 45679</strain>
    </source>
</reference>
<evidence type="ECO:0000256" key="1">
    <source>
        <dbReference type="SAM" id="Phobius"/>
    </source>
</evidence>
<feature type="transmembrane region" description="Helical" evidence="1">
    <location>
        <begin position="33"/>
        <end position="54"/>
    </location>
</feature>
<evidence type="ECO:0000259" key="2">
    <source>
        <dbReference type="Pfam" id="PF20182"/>
    </source>
</evidence>
<dbReference type="InterPro" id="IPR050039">
    <property type="entry name" value="MAB_1171c-like"/>
</dbReference>
<keyword evidence="1" id="KW-1133">Transmembrane helix</keyword>
<feature type="transmembrane region" description="Helical" evidence="1">
    <location>
        <begin position="66"/>
        <end position="89"/>
    </location>
</feature>
<protein>
    <recommendedName>
        <fullName evidence="2">DUF6545 domain-containing protein</fullName>
    </recommendedName>
</protein>
<evidence type="ECO:0000313" key="3">
    <source>
        <dbReference type="EMBL" id="TQJ01665.1"/>
    </source>
</evidence>
<keyword evidence="1" id="KW-0472">Membrane</keyword>
<keyword evidence="4" id="KW-1185">Reference proteome</keyword>
<dbReference type="EMBL" id="VFML01000001">
    <property type="protein sequence ID" value="TQJ01665.1"/>
    <property type="molecule type" value="Genomic_DNA"/>
</dbReference>
<evidence type="ECO:0000313" key="4">
    <source>
        <dbReference type="Proteomes" id="UP000320876"/>
    </source>
</evidence>
<proteinExistence type="predicted"/>
<feature type="domain" description="DUF6545" evidence="2">
    <location>
        <begin position="244"/>
        <end position="390"/>
    </location>
</feature>
<sequence length="411" mass="45181">MTSIVYPVCAAVAVVAMLYRLRVLRRERSAAQWGLAGIYFFTACVWAVMLPGFWQPFSDVFGLPNVSGLIAQLAVILVVACQQIVLLHLSYNATTAQRKAVPRLCALCLALLIMIVLFIRAAEGMGQHPTDFAVTKAAVNPWYLTVYLTAYAVGQIDVARLCWRYRAIAPTVWLRRGLMVLVASVGILVIYLAGRFADIIAGLMGYTGHAWEPIVVIAVGSGSIVQLTAWILPDVGPRLSEAWAWLDRRRAYRQLLPLHDELTRHVPQVVLHVGGAPTRNDGAPAIYRHRNVDRRTRLYRLIVEIRDAQWALRVWMAPVVREAATQHAVAAGLRGDQAAAAIEAAQLRAALHAKTTHQQPSTHVSSPKTVEPEDLVAELAFQRKLARHFQPSAIVVAALATLTPTADVEPA</sequence>
<comment type="caution">
    <text evidence="3">The sequence shown here is derived from an EMBL/GenBank/DDBJ whole genome shotgun (WGS) entry which is preliminary data.</text>
</comment>
<dbReference type="OrthoDB" id="3685619at2"/>
<dbReference type="AlphaFoldDB" id="A0A542DF14"/>
<accession>A0A542DF14</accession>